<organism evidence="1">
    <name type="scientific">Cacopsylla melanoneura</name>
    <dbReference type="NCBI Taxonomy" id="428564"/>
    <lineage>
        <taxon>Eukaryota</taxon>
        <taxon>Metazoa</taxon>
        <taxon>Ecdysozoa</taxon>
        <taxon>Arthropoda</taxon>
        <taxon>Hexapoda</taxon>
        <taxon>Insecta</taxon>
        <taxon>Pterygota</taxon>
        <taxon>Neoptera</taxon>
        <taxon>Paraneoptera</taxon>
        <taxon>Hemiptera</taxon>
        <taxon>Sternorrhyncha</taxon>
        <taxon>Psylloidea</taxon>
        <taxon>Psyllidae</taxon>
        <taxon>Psyllinae</taxon>
        <taxon>Cacopsylla</taxon>
    </lineage>
</organism>
<reference evidence="1" key="1">
    <citation type="submission" date="2021-05" db="EMBL/GenBank/DDBJ databases">
        <authorList>
            <person name="Alioto T."/>
            <person name="Alioto T."/>
            <person name="Gomez Garrido J."/>
        </authorList>
    </citation>
    <scope>NUCLEOTIDE SEQUENCE</scope>
</reference>
<accession>A0A8D8R0S7</accession>
<evidence type="ECO:0000313" key="1">
    <source>
        <dbReference type="EMBL" id="CAG6642129.1"/>
    </source>
</evidence>
<proteinExistence type="predicted"/>
<dbReference type="AlphaFoldDB" id="A0A8D8R0S7"/>
<sequence>MKITCDGNSVSLEYYPTHSHRLSPQDFVFQPLPRAMDRYITEQINSGASTDFIHDNVKNIFIPKDVDLTEAKANLVSRKVIAERARRKNMSKRFHQNDADAVFLKTHHLIEEDSCVLMVLMLYMDLKESINFPILRSYSCWAFKQIDNGI</sequence>
<protein>
    <submittedName>
        <fullName evidence="1">Uncharacterized protein</fullName>
    </submittedName>
</protein>
<dbReference type="EMBL" id="HBUF01121006">
    <property type="protein sequence ID" value="CAG6642129.1"/>
    <property type="molecule type" value="Transcribed_RNA"/>
</dbReference>
<name>A0A8D8R0S7_9HEMI</name>